<feature type="domain" description="NADH-rubredoxin oxidoreductase C-terminal" evidence="5">
    <location>
        <begin position="315"/>
        <end position="381"/>
    </location>
</feature>
<accession>A0ABU0K2V8</accession>
<dbReference type="GeneID" id="301328171"/>
<protein>
    <submittedName>
        <fullName evidence="6">Nitrite reductase (NADH) large subunit</fullName>
        <ecNumber evidence="6">1.7.1.15</ecNumber>
    </submittedName>
</protein>
<dbReference type="SUPFAM" id="SSF51905">
    <property type="entry name" value="FAD/NAD(P)-binding domain"/>
    <property type="match status" value="2"/>
</dbReference>
<keyword evidence="6" id="KW-0560">Oxidoreductase</keyword>
<dbReference type="PRINTS" id="PR00411">
    <property type="entry name" value="PNDRDTASEI"/>
</dbReference>
<evidence type="ECO:0000259" key="4">
    <source>
        <dbReference type="Pfam" id="PF07992"/>
    </source>
</evidence>
<keyword evidence="7" id="KW-1185">Reference proteome</keyword>
<dbReference type="RefSeq" id="WP_301552520.1">
    <property type="nucleotide sequence ID" value="NZ_JAQRMZ010000008.1"/>
</dbReference>
<dbReference type="InterPro" id="IPR041575">
    <property type="entry name" value="Rubredoxin_C"/>
</dbReference>
<feature type="domain" description="FAD/NAD(P)-binding" evidence="4">
    <location>
        <begin position="2"/>
        <end position="279"/>
    </location>
</feature>
<dbReference type="Gene3D" id="3.30.390.30">
    <property type="match status" value="1"/>
</dbReference>
<evidence type="ECO:0000256" key="2">
    <source>
        <dbReference type="ARBA" id="ARBA00022630"/>
    </source>
</evidence>
<evidence type="ECO:0000256" key="3">
    <source>
        <dbReference type="ARBA" id="ARBA00022827"/>
    </source>
</evidence>
<sequence length="421" mass="47064">MKKIVVVGAGMAAIRFLESLLSVKSIRFEIVIIGEERHPAYKRHLLSRVLQGEVKVEETLTYEQEWYQKKGIRFLTNEKVQSIDRHSQQVKTDRGRNVRYDYLVIATGSTPHLLPVKGVGKQGVKTFRTLDDCYEILENAQRYKKAAVIGAGVLGLEAAMGLVSLGVDTTVVHHQPNVMNRQLDRLSAEMLQEELGARGVKFLLSKRTKELFGTSRVEGIRFTDGTILETDLVLMSVGIRPNIELARKAGLEVHRGIVVNDDLQTSDPTIFAIGECIEHREATYGTTEPIYEQADYLARMLAGFLATGYQGSTVSTQLNIGGINVFSSGHVLETEETRTFQWIDPIRHVYKKIVTLHGRVIGAILYGDTSEAPRLKRLVKEFAPVSSIPSNQLFHAEDVRSPSTLKIVTKKALSNRSQRHS</sequence>
<dbReference type="InterPro" id="IPR036188">
    <property type="entry name" value="FAD/NAD-bd_sf"/>
</dbReference>
<comment type="caution">
    <text evidence="6">The sequence shown here is derived from an EMBL/GenBank/DDBJ whole genome shotgun (WGS) entry which is preliminary data.</text>
</comment>
<dbReference type="InterPro" id="IPR016156">
    <property type="entry name" value="FAD/NAD-linked_Rdtase_dimer_sf"/>
</dbReference>
<evidence type="ECO:0000256" key="1">
    <source>
        <dbReference type="ARBA" id="ARBA00001974"/>
    </source>
</evidence>
<gene>
    <name evidence="6" type="ORF">QO000_002674</name>
</gene>
<dbReference type="PANTHER" id="PTHR43429">
    <property type="entry name" value="PYRIDINE NUCLEOTIDE-DISULFIDE OXIDOREDUCTASE DOMAIN-CONTAINING"/>
    <property type="match status" value="1"/>
</dbReference>
<keyword evidence="3" id="KW-0274">FAD</keyword>
<evidence type="ECO:0000313" key="7">
    <source>
        <dbReference type="Proteomes" id="UP001226720"/>
    </source>
</evidence>
<dbReference type="Pfam" id="PF07992">
    <property type="entry name" value="Pyr_redox_2"/>
    <property type="match status" value="1"/>
</dbReference>
<evidence type="ECO:0000259" key="5">
    <source>
        <dbReference type="Pfam" id="PF18267"/>
    </source>
</evidence>
<dbReference type="PANTHER" id="PTHR43429:SF3">
    <property type="entry name" value="NITRITE REDUCTASE [NAD(P)H]"/>
    <property type="match status" value="1"/>
</dbReference>
<reference evidence="6" key="1">
    <citation type="submission" date="2023-07" db="EMBL/GenBank/DDBJ databases">
        <title>Genomic Encyclopedia of Type Strains, Phase IV (KMG-IV): sequencing the most valuable type-strain genomes for metagenomic binning, comparative biology and taxonomic classification.</title>
        <authorList>
            <person name="Goeker M."/>
        </authorList>
    </citation>
    <scope>NUCLEOTIDE SEQUENCE [LARGE SCALE GENOMIC DNA]</scope>
    <source>
        <strain evidence="6">JSM 076093</strain>
    </source>
</reference>
<dbReference type="EMBL" id="JAUSWM010000004">
    <property type="protein sequence ID" value="MDQ0483692.1"/>
    <property type="molecule type" value="Genomic_DNA"/>
</dbReference>
<evidence type="ECO:0000313" key="6">
    <source>
        <dbReference type="EMBL" id="MDQ0483692.1"/>
    </source>
</evidence>
<name>A0ABU0K2V8_9BACL</name>
<dbReference type="GO" id="GO:0106316">
    <property type="term" value="F:nitrite reductase (NADH) activity"/>
    <property type="evidence" value="ECO:0007669"/>
    <property type="project" value="UniProtKB-EC"/>
</dbReference>
<dbReference type="InterPro" id="IPR023753">
    <property type="entry name" value="FAD/NAD-binding_dom"/>
</dbReference>
<proteinExistence type="predicted"/>
<organism evidence="6 7">
    <name type="scientific">Guptibacillus hwajinpoensis</name>
    <dbReference type="NCBI Taxonomy" id="208199"/>
    <lineage>
        <taxon>Bacteria</taxon>
        <taxon>Bacillati</taxon>
        <taxon>Bacillota</taxon>
        <taxon>Bacilli</taxon>
        <taxon>Bacillales</taxon>
        <taxon>Guptibacillaceae</taxon>
        <taxon>Guptibacillus</taxon>
    </lineage>
</organism>
<dbReference type="InterPro" id="IPR050260">
    <property type="entry name" value="FAD-bd_OxRdtase"/>
</dbReference>
<keyword evidence="2" id="KW-0285">Flavoprotein</keyword>
<dbReference type="PRINTS" id="PR00368">
    <property type="entry name" value="FADPNR"/>
</dbReference>
<dbReference type="Proteomes" id="UP001226720">
    <property type="component" value="Unassembled WGS sequence"/>
</dbReference>
<dbReference type="EC" id="1.7.1.15" evidence="6"/>
<comment type="cofactor">
    <cofactor evidence="1">
        <name>FAD</name>
        <dbReference type="ChEBI" id="CHEBI:57692"/>
    </cofactor>
</comment>
<dbReference type="Gene3D" id="3.50.50.60">
    <property type="entry name" value="FAD/NAD(P)-binding domain"/>
    <property type="match status" value="2"/>
</dbReference>
<dbReference type="Pfam" id="PF18267">
    <property type="entry name" value="Rubredoxin_C"/>
    <property type="match status" value="1"/>
</dbReference>